<keyword evidence="9" id="KW-0175">Coiled coil</keyword>
<feature type="domain" description="G-patch" evidence="11">
    <location>
        <begin position="772"/>
        <end position="814"/>
    </location>
</feature>
<evidence type="ECO:0000313" key="13">
    <source>
        <dbReference type="Proteomes" id="UP000769528"/>
    </source>
</evidence>
<dbReference type="Gene3D" id="3.30.1370.50">
    <property type="entry name" value="R3H-like domain"/>
    <property type="match status" value="1"/>
</dbReference>
<feature type="compositionally biased region" description="Basic and acidic residues" evidence="10">
    <location>
        <begin position="619"/>
        <end position="632"/>
    </location>
</feature>
<feature type="compositionally biased region" description="Basic and acidic residues" evidence="10">
    <location>
        <begin position="587"/>
        <end position="599"/>
    </location>
</feature>
<dbReference type="EMBL" id="JAEUBF010001150">
    <property type="protein sequence ID" value="KAH3672430.1"/>
    <property type="molecule type" value="Genomic_DNA"/>
</dbReference>
<dbReference type="AlphaFoldDB" id="A0A9P8PJ13"/>
<dbReference type="SMART" id="SM00443">
    <property type="entry name" value="G_patch"/>
    <property type="match status" value="1"/>
</dbReference>
<feature type="region of interest" description="Disordered" evidence="10">
    <location>
        <begin position="505"/>
        <end position="555"/>
    </location>
</feature>
<evidence type="ECO:0000256" key="1">
    <source>
        <dbReference type="ARBA" id="ARBA00004123"/>
    </source>
</evidence>
<comment type="similarity">
    <text evidence="3">Belongs to the SQS1 family.</text>
</comment>
<evidence type="ECO:0000259" key="11">
    <source>
        <dbReference type="PROSITE" id="PS50174"/>
    </source>
</evidence>
<dbReference type="GO" id="GO:0008380">
    <property type="term" value="P:RNA splicing"/>
    <property type="evidence" value="ECO:0007669"/>
    <property type="project" value="UniProtKB-KW"/>
</dbReference>
<accession>A0A9P8PJ13</accession>
<evidence type="ECO:0000313" key="12">
    <source>
        <dbReference type="EMBL" id="KAH3672430.1"/>
    </source>
</evidence>
<dbReference type="Pfam" id="PF01585">
    <property type="entry name" value="G-patch"/>
    <property type="match status" value="1"/>
</dbReference>
<feature type="compositionally biased region" description="Basic residues" evidence="10">
    <location>
        <begin position="27"/>
        <end position="39"/>
    </location>
</feature>
<evidence type="ECO:0000256" key="3">
    <source>
        <dbReference type="ARBA" id="ARBA00010306"/>
    </source>
</evidence>
<evidence type="ECO:0000256" key="7">
    <source>
        <dbReference type="ARBA" id="ARBA00023187"/>
    </source>
</evidence>
<dbReference type="InterPro" id="IPR034082">
    <property type="entry name" value="R3H_G-patch"/>
</dbReference>
<feature type="compositionally biased region" description="Acidic residues" evidence="10">
    <location>
        <begin position="531"/>
        <end position="555"/>
    </location>
</feature>
<comment type="caution">
    <text evidence="12">The sequence shown here is derived from an EMBL/GenBank/DDBJ whole genome shotgun (WGS) entry which is preliminary data.</text>
</comment>
<dbReference type="InterPro" id="IPR051189">
    <property type="entry name" value="Splicing_assoc_domain"/>
</dbReference>
<feature type="region of interest" description="Disordered" evidence="10">
    <location>
        <begin position="571"/>
        <end position="632"/>
    </location>
</feature>
<evidence type="ECO:0000256" key="5">
    <source>
        <dbReference type="ARBA" id="ARBA00022490"/>
    </source>
</evidence>
<keyword evidence="8" id="KW-0539">Nucleus</keyword>
<reference evidence="12" key="2">
    <citation type="submission" date="2021-01" db="EMBL/GenBank/DDBJ databases">
        <authorList>
            <person name="Schikora-Tamarit M.A."/>
        </authorList>
    </citation>
    <scope>NUCLEOTIDE SEQUENCE</scope>
    <source>
        <strain evidence="12">CBS6341</strain>
    </source>
</reference>
<keyword evidence="6" id="KW-0507">mRNA processing</keyword>
<name>A0A9P8PJ13_9ASCO</name>
<organism evidence="12 13">
    <name type="scientific">Wickerhamomyces mucosus</name>
    <dbReference type="NCBI Taxonomy" id="1378264"/>
    <lineage>
        <taxon>Eukaryota</taxon>
        <taxon>Fungi</taxon>
        <taxon>Dikarya</taxon>
        <taxon>Ascomycota</taxon>
        <taxon>Saccharomycotina</taxon>
        <taxon>Saccharomycetes</taxon>
        <taxon>Phaffomycetales</taxon>
        <taxon>Wickerhamomycetaceae</taxon>
        <taxon>Wickerhamomyces</taxon>
    </lineage>
</organism>
<sequence>MPKRNKSRGGGRGGSRSSRGGYIGGAAKKKAKGRGRHMGNRSNPNPNKEYVELFDLNNPDFVSVNHPERSMKATAQRTRGRRSYGMQNEAFNTEDNRESTMKLPLRNRPVEFILSTTYDPTRDLIKNLSEKNKKSRIIENEINVVDETKTGTEDEFIDNSIDDIEVEEEEIEDEIEDEIEQDKSEEVELDEELVYSEEFNDGNLESVNRIDIKIKKPENEVDQLQSIPDSNLFFVDDQGSDKIKIKTVEIEETIAPIKSAPNTEFNPVLSVGHVHLSTVANDKGESEVHLPAIGKKNKNLKNINFDGSIYELDNDSDNDLYDTNTPNTRDLYQSYNTYISRVLNNLDKMDEDDEDNEELEELNGIYDELDDDFEEEANFIAGLEEESEEEELNGDINQRLSVQKLKNLKLEETNELDESNEPEYGFLPEDYETFDISLVDIINIRYGSTSNQYFIKSFRLTGLDEFQWIDQDIFQDFLLENGMPEHRLNAYFKFVQNQLQPQDELNEKDYDNLPISDSSDEDVYDERNYELSEDENDNDDDNDNDNDDGEDEGLEDLVKYSKRYDGLRDMEVEPTQALKTRGKGRKKELNLDHISDMDLRQSLADQYQSMRQSKREKKSQRESNIQKEHSNSKDLSLKYPYSFHIKEIRDEFELFLHDSKRQALTFPPMDPHGIKTLMKIAYYYNMKSRKFGKGLKIHAVIIKNKRTFHSLPDYHSIGQLMRQRRVFNRIDQKRPRTEVEAEQSKSSRRGNSSKAHVKEGDIVGADAPEISSNNVGRKLLMKMGWSSGQGLGLDNRGVAEPVIAKIKKTKLGIR</sequence>
<feature type="region of interest" description="Disordered" evidence="10">
    <location>
        <begin position="728"/>
        <end position="769"/>
    </location>
</feature>
<dbReference type="GO" id="GO:0003676">
    <property type="term" value="F:nucleic acid binding"/>
    <property type="evidence" value="ECO:0007669"/>
    <property type="project" value="InterPro"/>
</dbReference>
<proteinExistence type="inferred from homology"/>
<dbReference type="GO" id="GO:0005634">
    <property type="term" value="C:nucleus"/>
    <property type="evidence" value="ECO:0007669"/>
    <property type="project" value="UniProtKB-SubCell"/>
</dbReference>
<dbReference type="InterPro" id="IPR036867">
    <property type="entry name" value="R3H_dom_sf"/>
</dbReference>
<evidence type="ECO:0000256" key="6">
    <source>
        <dbReference type="ARBA" id="ARBA00022664"/>
    </source>
</evidence>
<dbReference type="OrthoDB" id="21470at2759"/>
<reference evidence="12" key="1">
    <citation type="journal article" date="2021" name="Open Biol.">
        <title>Shared evolutionary footprints suggest mitochondrial oxidative damage underlies multiple complex I losses in fungi.</title>
        <authorList>
            <person name="Schikora-Tamarit M.A."/>
            <person name="Marcet-Houben M."/>
            <person name="Nosek J."/>
            <person name="Gabaldon T."/>
        </authorList>
    </citation>
    <scope>NUCLEOTIDE SEQUENCE</scope>
    <source>
        <strain evidence="12">CBS6341</strain>
    </source>
</reference>
<evidence type="ECO:0000256" key="9">
    <source>
        <dbReference type="SAM" id="Coils"/>
    </source>
</evidence>
<dbReference type="CDD" id="cd02646">
    <property type="entry name" value="R3H_G-patch"/>
    <property type="match status" value="1"/>
</dbReference>
<dbReference type="Proteomes" id="UP000769528">
    <property type="component" value="Unassembled WGS sequence"/>
</dbReference>
<protein>
    <recommendedName>
        <fullName evidence="4">Protein SQS1</fullName>
    </recommendedName>
</protein>
<keyword evidence="5" id="KW-0963">Cytoplasm</keyword>
<feature type="compositionally biased region" description="Basic and acidic residues" evidence="10">
    <location>
        <begin position="728"/>
        <end position="745"/>
    </location>
</feature>
<comment type="subcellular location">
    <subcellularLocation>
        <location evidence="2">Cytoplasm</location>
    </subcellularLocation>
    <subcellularLocation>
        <location evidence="1">Nucleus</location>
    </subcellularLocation>
</comment>
<dbReference type="PROSITE" id="PS50174">
    <property type="entry name" value="G_PATCH"/>
    <property type="match status" value="1"/>
</dbReference>
<evidence type="ECO:0000256" key="4">
    <source>
        <dbReference type="ARBA" id="ARBA00018964"/>
    </source>
</evidence>
<keyword evidence="13" id="KW-1185">Reference proteome</keyword>
<evidence type="ECO:0000256" key="10">
    <source>
        <dbReference type="SAM" id="MobiDB-lite"/>
    </source>
</evidence>
<dbReference type="GO" id="GO:0005737">
    <property type="term" value="C:cytoplasm"/>
    <property type="evidence" value="ECO:0007669"/>
    <property type="project" value="UniProtKB-SubCell"/>
</dbReference>
<evidence type="ECO:0000256" key="2">
    <source>
        <dbReference type="ARBA" id="ARBA00004496"/>
    </source>
</evidence>
<gene>
    <name evidence="12" type="ORF">WICMUC_004266</name>
</gene>
<feature type="region of interest" description="Disordered" evidence="10">
    <location>
        <begin position="1"/>
        <end position="50"/>
    </location>
</feature>
<dbReference type="PANTHER" id="PTHR14195">
    <property type="entry name" value="G PATCH DOMAIN CONTAINING PROTEIN 2"/>
    <property type="match status" value="1"/>
</dbReference>
<evidence type="ECO:0000256" key="8">
    <source>
        <dbReference type="ARBA" id="ARBA00023242"/>
    </source>
</evidence>
<dbReference type="GO" id="GO:0006397">
    <property type="term" value="P:mRNA processing"/>
    <property type="evidence" value="ECO:0007669"/>
    <property type="project" value="UniProtKB-KW"/>
</dbReference>
<keyword evidence="7" id="KW-0508">mRNA splicing</keyword>
<dbReference type="InterPro" id="IPR000467">
    <property type="entry name" value="G_patch_dom"/>
</dbReference>
<feature type="coiled-coil region" evidence="9">
    <location>
        <begin position="157"/>
        <end position="192"/>
    </location>
</feature>
<dbReference type="SUPFAM" id="SSF82708">
    <property type="entry name" value="R3H domain"/>
    <property type="match status" value="1"/>
</dbReference>